<keyword evidence="2" id="KW-1185">Reference proteome</keyword>
<organism evidence="1 2">
    <name type="scientific">Colletotrichum lupini</name>
    <dbReference type="NCBI Taxonomy" id="145971"/>
    <lineage>
        <taxon>Eukaryota</taxon>
        <taxon>Fungi</taxon>
        <taxon>Dikarya</taxon>
        <taxon>Ascomycota</taxon>
        <taxon>Pezizomycotina</taxon>
        <taxon>Sordariomycetes</taxon>
        <taxon>Hypocreomycetidae</taxon>
        <taxon>Glomerellales</taxon>
        <taxon>Glomerellaceae</taxon>
        <taxon>Colletotrichum</taxon>
        <taxon>Colletotrichum acutatum species complex</taxon>
    </lineage>
</organism>
<dbReference type="KEGG" id="clup:CLUP02_10148"/>
<protein>
    <submittedName>
        <fullName evidence="1">Uncharacterized protein</fullName>
    </submittedName>
</protein>
<dbReference type="GeneID" id="73344134"/>
<evidence type="ECO:0000313" key="1">
    <source>
        <dbReference type="EMBL" id="UQC84652.1"/>
    </source>
</evidence>
<dbReference type="AlphaFoldDB" id="A0A9Q8WJ36"/>
<gene>
    <name evidence="1" type="ORF">CLUP02_10148</name>
</gene>
<evidence type="ECO:0000313" key="2">
    <source>
        <dbReference type="Proteomes" id="UP000830671"/>
    </source>
</evidence>
<accession>A0A9Q8WJ36</accession>
<sequence>MRPSMQFSRGERKVESCSSQLPIHRMKERMPRDVRNPKTLKDAVRCVNGDRPSALDWLIGIGGEAEHRPEIPSDNFGAETACGCLSFAGDYPAFWRYYRGLLPCR</sequence>
<dbReference type="EMBL" id="CP019477">
    <property type="protein sequence ID" value="UQC84652.1"/>
    <property type="molecule type" value="Genomic_DNA"/>
</dbReference>
<dbReference type="Proteomes" id="UP000830671">
    <property type="component" value="Chromosome 5"/>
</dbReference>
<dbReference type="RefSeq" id="XP_049146269.1">
    <property type="nucleotide sequence ID" value="XM_049289124.1"/>
</dbReference>
<reference evidence="1" key="1">
    <citation type="journal article" date="2021" name="Mol. Plant Microbe Interact.">
        <title>Complete Genome Sequence of the Plant-Pathogenic Fungus Colletotrichum lupini.</title>
        <authorList>
            <person name="Baroncelli R."/>
            <person name="Pensec F."/>
            <person name="Da Lio D."/>
            <person name="Boufleur T."/>
            <person name="Vicente I."/>
            <person name="Sarrocco S."/>
            <person name="Picot A."/>
            <person name="Baraldi E."/>
            <person name="Sukno S."/>
            <person name="Thon M."/>
            <person name="Le Floch G."/>
        </authorList>
    </citation>
    <scope>NUCLEOTIDE SEQUENCE</scope>
    <source>
        <strain evidence="1">IMI 504893</strain>
    </source>
</reference>
<proteinExistence type="predicted"/>
<name>A0A9Q8WJ36_9PEZI</name>